<evidence type="ECO:0000256" key="5">
    <source>
        <dbReference type="ARBA" id="ARBA00023125"/>
    </source>
</evidence>
<evidence type="ECO:0000256" key="2">
    <source>
        <dbReference type="ARBA" id="ARBA00022705"/>
    </source>
</evidence>
<dbReference type="GO" id="GO:0003677">
    <property type="term" value="F:DNA binding"/>
    <property type="evidence" value="ECO:0007669"/>
    <property type="project" value="UniProtKB-KW"/>
</dbReference>
<dbReference type="OrthoDB" id="2195431at2759"/>
<dbReference type="SMART" id="SM00382">
    <property type="entry name" value="AAA"/>
    <property type="match status" value="1"/>
</dbReference>
<evidence type="ECO:0000256" key="3">
    <source>
        <dbReference type="ARBA" id="ARBA00022741"/>
    </source>
</evidence>
<dbReference type="PANTHER" id="PTHR46765">
    <property type="entry name" value="P-LOOP CONTAINING NUCLEOSIDE TRIPHOSPHATE HYDROLASES SUPERFAMILY PROTEIN"/>
    <property type="match status" value="1"/>
</dbReference>
<dbReference type="SUPFAM" id="SSF52540">
    <property type="entry name" value="P-loop containing nucleoside triphosphate hydrolases"/>
    <property type="match status" value="1"/>
</dbReference>
<dbReference type="CDD" id="cd00009">
    <property type="entry name" value="AAA"/>
    <property type="match status" value="1"/>
</dbReference>
<feature type="region of interest" description="Disordered" evidence="9">
    <location>
        <begin position="1"/>
        <end position="23"/>
    </location>
</feature>
<dbReference type="Gene3D" id="3.40.50.300">
    <property type="entry name" value="P-loop containing nucleotide triphosphate hydrolases"/>
    <property type="match status" value="1"/>
</dbReference>
<keyword evidence="2" id="KW-0235">DNA replication</keyword>
<dbReference type="InterPro" id="IPR027417">
    <property type="entry name" value="P-loop_NTPase"/>
</dbReference>
<evidence type="ECO:0000313" key="12">
    <source>
        <dbReference type="Proteomes" id="UP000654370"/>
    </source>
</evidence>
<comment type="subcellular location">
    <subcellularLocation>
        <location evidence="1">Nucleus</location>
    </subcellularLocation>
</comment>
<evidence type="ECO:0000256" key="6">
    <source>
        <dbReference type="ARBA" id="ARBA00023242"/>
    </source>
</evidence>
<evidence type="ECO:0000256" key="7">
    <source>
        <dbReference type="ARBA" id="ARBA00023306"/>
    </source>
</evidence>
<protein>
    <recommendedName>
        <fullName evidence="10">AAA+ ATPase domain-containing protein</fullName>
    </recommendedName>
</protein>
<evidence type="ECO:0000256" key="4">
    <source>
        <dbReference type="ARBA" id="ARBA00022840"/>
    </source>
</evidence>
<dbReference type="AlphaFoldDB" id="A0A8H7Q3V3"/>
<dbReference type="InterPro" id="IPR047854">
    <property type="entry name" value="RFC_lid"/>
</dbReference>
<evidence type="ECO:0000256" key="8">
    <source>
        <dbReference type="ARBA" id="ARBA00043975"/>
    </source>
</evidence>
<dbReference type="EMBL" id="JAEPQZ010000002">
    <property type="protein sequence ID" value="KAG2184564.1"/>
    <property type="molecule type" value="Genomic_DNA"/>
</dbReference>
<proteinExistence type="inferred from homology"/>
<accession>A0A8H7Q3V3</accession>
<dbReference type="GO" id="GO:0005524">
    <property type="term" value="F:ATP binding"/>
    <property type="evidence" value="ECO:0007669"/>
    <property type="project" value="UniProtKB-KW"/>
</dbReference>
<gene>
    <name evidence="11" type="ORF">INT43_000473</name>
</gene>
<reference evidence="11" key="1">
    <citation type="submission" date="2020-12" db="EMBL/GenBank/DDBJ databases">
        <title>Metabolic potential, ecology and presence of endohyphal bacteria is reflected in genomic diversity of Mucoromycotina.</title>
        <authorList>
            <person name="Muszewska A."/>
            <person name="Okrasinska A."/>
            <person name="Steczkiewicz K."/>
            <person name="Drgas O."/>
            <person name="Orlowska M."/>
            <person name="Perlinska-Lenart U."/>
            <person name="Aleksandrzak-Piekarczyk T."/>
            <person name="Szatraj K."/>
            <person name="Zielenkiewicz U."/>
            <person name="Pilsyk S."/>
            <person name="Malc E."/>
            <person name="Mieczkowski P."/>
            <person name="Kruszewska J.S."/>
            <person name="Biernat P."/>
            <person name="Pawlowska J."/>
        </authorList>
    </citation>
    <scope>NUCLEOTIDE SEQUENCE</scope>
    <source>
        <strain evidence="11">WA0000067209</strain>
    </source>
</reference>
<dbReference type="Proteomes" id="UP000654370">
    <property type="component" value="Unassembled WGS sequence"/>
</dbReference>
<evidence type="ECO:0000313" key="11">
    <source>
        <dbReference type="EMBL" id="KAG2184564.1"/>
    </source>
</evidence>
<dbReference type="Gene3D" id="1.10.8.60">
    <property type="match status" value="1"/>
</dbReference>
<keyword evidence="5" id="KW-0238">DNA-binding</keyword>
<name>A0A8H7Q3V3_MORIS</name>
<dbReference type="InterPro" id="IPR003593">
    <property type="entry name" value="AAA+_ATPase"/>
</dbReference>
<feature type="domain" description="AAA+ ATPase" evidence="10">
    <location>
        <begin position="292"/>
        <end position="467"/>
    </location>
</feature>
<keyword evidence="7" id="KW-0131">Cell cycle</keyword>
<dbReference type="GO" id="GO:0006260">
    <property type="term" value="P:DNA replication"/>
    <property type="evidence" value="ECO:0007669"/>
    <property type="project" value="UniProtKB-KW"/>
</dbReference>
<evidence type="ECO:0000256" key="1">
    <source>
        <dbReference type="ARBA" id="ARBA00004123"/>
    </source>
</evidence>
<comment type="similarity">
    <text evidence="8">Belongs to the activator 1 small subunits family. CTF18 subfamily.</text>
</comment>
<dbReference type="InterPro" id="IPR053016">
    <property type="entry name" value="CTF18-RFC_complex"/>
</dbReference>
<dbReference type="InterPro" id="IPR003959">
    <property type="entry name" value="ATPase_AAA_core"/>
</dbReference>
<dbReference type="CDD" id="cd18140">
    <property type="entry name" value="HLD_clamp_RFC"/>
    <property type="match status" value="1"/>
</dbReference>
<keyword evidence="12" id="KW-1185">Reference proteome</keyword>
<keyword evidence="3" id="KW-0547">Nucleotide-binding</keyword>
<keyword evidence="6" id="KW-0539">Nucleus</keyword>
<comment type="caution">
    <text evidence="11">The sequence shown here is derived from an EMBL/GenBank/DDBJ whole genome shotgun (WGS) entry which is preliminary data.</text>
</comment>
<dbReference type="Pfam" id="PF00004">
    <property type="entry name" value="AAA"/>
    <property type="match status" value="1"/>
</dbReference>
<dbReference type="PANTHER" id="PTHR46765:SF1">
    <property type="entry name" value="P-LOOP CONTAINING NUCLEOSIDE TRIPHOSPHATE HYDROLASES SUPERFAMILY PROTEIN"/>
    <property type="match status" value="1"/>
</dbReference>
<dbReference type="PRINTS" id="PR00364">
    <property type="entry name" value="DISEASERSIST"/>
</dbReference>
<organism evidence="11 12">
    <name type="scientific">Mortierella isabellina</name>
    <name type="common">Filamentous fungus</name>
    <name type="synonym">Umbelopsis isabellina</name>
    <dbReference type="NCBI Taxonomy" id="91625"/>
    <lineage>
        <taxon>Eukaryota</taxon>
        <taxon>Fungi</taxon>
        <taxon>Fungi incertae sedis</taxon>
        <taxon>Mucoromycota</taxon>
        <taxon>Mucoromycotina</taxon>
        <taxon>Umbelopsidomycetes</taxon>
        <taxon>Umbelopsidales</taxon>
        <taxon>Umbelopsidaceae</taxon>
        <taxon>Umbelopsis</taxon>
    </lineage>
</organism>
<evidence type="ECO:0000256" key="9">
    <source>
        <dbReference type="SAM" id="MobiDB-lite"/>
    </source>
</evidence>
<evidence type="ECO:0000259" key="10">
    <source>
        <dbReference type="SMART" id="SM00382"/>
    </source>
</evidence>
<dbReference type="GO" id="GO:0005634">
    <property type="term" value="C:nucleus"/>
    <property type="evidence" value="ECO:0007669"/>
    <property type="project" value="UniProtKB-SubCell"/>
</dbReference>
<dbReference type="GO" id="GO:0016887">
    <property type="term" value="F:ATP hydrolysis activity"/>
    <property type="evidence" value="ECO:0007669"/>
    <property type="project" value="InterPro"/>
</dbReference>
<keyword evidence="4" id="KW-0067">ATP-binding</keyword>
<sequence length="893" mass="101363">MELDDYDLAFGQDNGQSDHDEEEPLFLNSLNTNLLNVANESMLSKKRKHVQEDPASSDEKENRASAFDDIFANALTLDGTNEQQLVSSSLQYSTVTEPKDYSQPPSTGAFITATTSNGEKLYFPKTTRQAKKAPQSLFVKEHMAHSTLLAKPIWKMLEEMELEAVNKLRAFEIEEKEHDDRLFDEAMKSPPKKRKKDKKQNIYKRVDHSALWVDKYRPASFVDLLGDQRVNRDVLRWVKQWDYCVFGKEPPTDWLKEKMMRQNKDMKQDSTPGKFNNYRFDQMQQDPLKRPEKRIILLSGPPGYGKTTLAHVIANQAGYNIIEVNASDDRTGEVVKSKIKAALEMQAIVNDSQSTANKDGKQTFTQKPNLLIIDEIDGVSSGGGNDSFIKVLVNLVTAEDGSSFAKNQRGQCFLTLPHRAIDEAKHGLLGGKKTQNQKPLLRPIICICNDPYAAVLRPLRQIAHNITFRKVPALTIAKRLHTICEVEGLTSDIRSLSALCEMTDGDIRSCLNTLQFIRGKSTRFSKDMIEHTPLGRKDVGKNLHSVWSDIFNASSAKKKRAFGSNQHNDNDNSYVSRLAEDAMTNGEFERLMQGCFESYPKMKFHDVAGQKIVSNFDWLYFYDLVNHKSNVLHQGGLYGYLPYPLVNFHRNFAGTVAQEHKVEYPKLDYEHFLAKKSFANLSDLLISGMSTLQRRMITKEKLITELMTLLLRIISPQLRPINQQLIKPAEKAILSRLVDIMIDFGLTFVQEKVDDGRFVYRLEPPVEQLILFSSTSASSKLAGQYSIRQLISHEIEVELLRRHEHAADKMAATNAKDSKKTAAVTAKESVKPPQQIPAEKLATDFFGRVVTKTTEMDVDGVTAGSFQRAKIWYRYHEGFSNAVRQPLQVKHFL</sequence>
<feature type="region of interest" description="Disordered" evidence="9">
    <location>
        <begin position="43"/>
        <end position="62"/>
    </location>
</feature>